<name>A0ABW3JA34_9HYPH</name>
<sequence>MPKGPEAFRTISEVADDLDVPKHVLRFWEAKFSQVKPMKRGGGRRYYRPEDVALLKGIRHLLYSEGYTIRGVQKILRENGPRSVMTPRDGDEPPIQQRTPPIPDVAADAAKSRAEGPTASEPLEAPSGEHLPGGNRAAYISAILEELQACRELLAGAKK</sequence>
<evidence type="ECO:0000256" key="2">
    <source>
        <dbReference type="SAM" id="MobiDB-lite"/>
    </source>
</evidence>
<dbReference type="InterPro" id="IPR009061">
    <property type="entry name" value="DNA-bd_dom_put_sf"/>
</dbReference>
<dbReference type="InterPro" id="IPR000551">
    <property type="entry name" value="MerR-type_HTH_dom"/>
</dbReference>
<dbReference type="PANTHER" id="PTHR30204">
    <property type="entry name" value="REDOX-CYCLING DRUG-SENSING TRANSCRIPTIONAL ACTIVATOR SOXR"/>
    <property type="match status" value="1"/>
</dbReference>
<protein>
    <submittedName>
        <fullName evidence="4">MerR family transcriptional regulator</fullName>
    </submittedName>
</protein>
<gene>
    <name evidence="4" type="ORF">ACFQ2F_09475</name>
</gene>
<organism evidence="4 5">
    <name type="scientific">Methyloligella solikamskensis</name>
    <dbReference type="NCBI Taxonomy" id="1177756"/>
    <lineage>
        <taxon>Bacteria</taxon>
        <taxon>Pseudomonadati</taxon>
        <taxon>Pseudomonadota</taxon>
        <taxon>Alphaproteobacteria</taxon>
        <taxon>Hyphomicrobiales</taxon>
        <taxon>Hyphomicrobiaceae</taxon>
        <taxon>Methyloligella</taxon>
    </lineage>
</organism>
<dbReference type="SMART" id="SM00422">
    <property type="entry name" value="HTH_MERR"/>
    <property type="match status" value="1"/>
</dbReference>
<dbReference type="InterPro" id="IPR047057">
    <property type="entry name" value="MerR_fam"/>
</dbReference>
<feature type="domain" description="HTH merR-type" evidence="3">
    <location>
        <begin position="10"/>
        <end position="78"/>
    </location>
</feature>
<keyword evidence="5" id="KW-1185">Reference proteome</keyword>
<evidence type="ECO:0000256" key="1">
    <source>
        <dbReference type="ARBA" id="ARBA00023125"/>
    </source>
</evidence>
<dbReference type="PANTHER" id="PTHR30204:SF15">
    <property type="entry name" value="BLL5018 PROTEIN"/>
    <property type="match status" value="1"/>
</dbReference>
<accession>A0ABW3JA34</accession>
<dbReference type="Gene3D" id="1.10.1660.10">
    <property type="match status" value="1"/>
</dbReference>
<dbReference type="PROSITE" id="PS50937">
    <property type="entry name" value="HTH_MERR_2"/>
    <property type="match status" value="1"/>
</dbReference>
<dbReference type="CDD" id="cd04765">
    <property type="entry name" value="HTH_MlrA-like_sg2"/>
    <property type="match status" value="1"/>
</dbReference>
<proteinExistence type="predicted"/>
<dbReference type="EMBL" id="JBHTJO010000001">
    <property type="protein sequence ID" value="MFD0987323.1"/>
    <property type="molecule type" value="Genomic_DNA"/>
</dbReference>
<dbReference type="SUPFAM" id="SSF46955">
    <property type="entry name" value="Putative DNA-binding domain"/>
    <property type="match status" value="1"/>
</dbReference>
<evidence type="ECO:0000259" key="3">
    <source>
        <dbReference type="PROSITE" id="PS50937"/>
    </source>
</evidence>
<reference evidence="5" key="1">
    <citation type="journal article" date="2019" name="Int. J. Syst. Evol. Microbiol.">
        <title>The Global Catalogue of Microorganisms (GCM) 10K type strain sequencing project: providing services to taxonomists for standard genome sequencing and annotation.</title>
        <authorList>
            <consortium name="The Broad Institute Genomics Platform"/>
            <consortium name="The Broad Institute Genome Sequencing Center for Infectious Disease"/>
            <person name="Wu L."/>
            <person name="Ma J."/>
        </authorList>
    </citation>
    <scope>NUCLEOTIDE SEQUENCE [LARGE SCALE GENOMIC DNA]</scope>
    <source>
        <strain evidence="5">CCUG 61697</strain>
    </source>
</reference>
<comment type="caution">
    <text evidence="4">The sequence shown here is derived from an EMBL/GenBank/DDBJ whole genome shotgun (WGS) entry which is preliminary data.</text>
</comment>
<feature type="region of interest" description="Disordered" evidence="2">
    <location>
        <begin position="79"/>
        <end position="134"/>
    </location>
</feature>
<keyword evidence="1" id="KW-0238">DNA-binding</keyword>
<evidence type="ECO:0000313" key="4">
    <source>
        <dbReference type="EMBL" id="MFD0987323.1"/>
    </source>
</evidence>
<evidence type="ECO:0000313" key="5">
    <source>
        <dbReference type="Proteomes" id="UP001597102"/>
    </source>
</evidence>
<dbReference type="RefSeq" id="WP_379089076.1">
    <property type="nucleotide sequence ID" value="NZ_JBHTJO010000001.1"/>
</dbReference>
<dbReference type="Proteomes" id="UP001597102">
    <property type="component" value="Unassembled WGS sequence"/>
</dbReference>
<dbReference type="Pfam" id="PF13411">
    <property type="entry name" value="MerR_1"/>
    <property type="match status" value="1"/>
</dbReference>